<sequence>MSNTTRMPPDLLSMPNEIIARPISNLRLTCKAFYAPATKELAQRFLSEPHVMMTRYSLEALVEICKHPLFGPHVRGIAFDCCRLNLVLFDDINSRLKTLLTDKDLMARTQARKEMSLYLDLCEQEQSLQQTGEASRLIRDAFGSLRRYGNTVKMNIESEAIGHYGLYPIGYHKFPRHNNDDWDFVMEAKEIPSTFLMMLEAADTSGCEISSLKIEAWGFDHYDTCPDLSNVRIAFKALIALTELNLNASPGPLEDGLDRILEATLPFANRLQKINFDFDDDAENGPSLLTLASVARILGSVNSDELLQLELSSARVRKADLLKVLGQQKKNLKQVILTNLALAGSWVQLLSWIRDNLSLDRLVISRVLKLDEQDLNEHGDGRPTLWLRGGFDIRGPANMQPALEKFLAQKRKELAGDEDHGLGEYDIRDRDGQPKVIG</sequence>
<dbReference type="Proteomes" id="UP000306584">
    <property type="component" value="Unassembled WGS sequence"/>
</dbReference>
<protein>
    <submittedName>
        <fullName evidence="2">Uncharacterized protein</fullName>
    </submittedName>
</protein>
<name>A0A4S9K4X1_AURPU</name>
<feature type="region of interest" description="Disordered" evidence="1">
    <location>
        <begin position="417"/>
        <end position="438"/>
    </location>
</feature>
<evidence type="ECO:0000313" key="2">
    <source>
        <dbReference type="EMBL" id="THY09460.1"/>
    </source>
</evidence>
<accession>A0A4S9K4X1</accession>
<evidence type="ECO:0000256" key="1">
    <source>
        <dbReference type="SAM" id="MobiDB-lite"/>
    </source>
</evidence>
<dbReference type="AlphaFoldDB" id="A0A4S9K4X1"/>
<evidence type="ECO:0000313" key="3">
    <source>
        <dbReference type="Proteomes" id="UP000306584"/>
    </source>
</evidence>
<dbReference type="EMBL" id="QZBD01000662">
    <property type="protein sequence ID" value="THY09460.1"/>
    <property type="molecule type" value="Genomic_DNA"/>
</dbReference>
<proteinExistence type="predicted"/>
<reference evidence="2 3" key="1">
    <citation type="submission" date="2018-10" db="EMBL/GenBank/DDBJ databases">
        <title>Fifty Aureobasidium pullulans genomes reveal a recombining polyextremotolerant generalist.</title>
        <authorList>
            <person name="Gostincar C."/>
            <person name="Turk M."/>
            <person name="Zajc J."/>
            <person name="Gunde-Cimerman N."/>
        </authorList>
    </citation>
    <scope>NUCLEOTIDE SEQUENCE [LARGE SCALE GENOMIC DNA]</scope>
    <source>
        <strain evidence="2 3">EXF-6604</strain>
    </source>
</reference>
<gene>
    <name evidence="2" type="ORF">D6D01_09506</name>
</gene>
<comment type="caution">
    <text evidence="2">The sequence shown here is derived from an EMBL/GenBank/DDBJ whole genome shotgun (WGS) entry which is preliminary data.</text>
</comment>
<organism evidence="2 3">
    <name type="scientific">Aureobasidium pullulans</name>
    <name type="common">Black yeast</name>
    <name type="synonym">Pullularia pullulans</name>
    <dbReference type="NCBI Taxonomy" id="5580"/>
    <lineage>
        <taxon>Eukaryota</taxon>
        <taxon>Fungi</taxon>
        <taxon>Dikarya</taxon>
        <taxon>Ascomycota</taxon>
        <taxon>Pezizomycotina</taxon>
        <taxon>Dothideomycetes</taxon>
        <taxon>Dothideomycetidae</taxon>
        <taxon>Dothideales</taxon>
        <taxon>Saccotheciaceae</taxon>
        <taxon>Aureobasidium</taxon>
    </lineage>
</organism>